<evidence type="ECO:0000256" key="1">
    <source>
        <dbReference type="SAM" id="Phobius"/>
    </source>
</evidence>
<proteinExistence type="predicted"/>
<dbReference type="RefSeq" id="XP_008722636.1">
    <property type="nucleotide sequence ID" value="XM_008724414.1"/>
</dbReference>
<name>V9DRI5_9EURO</name>
<keyword evidence="1" id="KW-0812">Transmembrane</keyword>
<dbReference type="GeneID" id="19979505"/>
<keyword evidence="1" id="KW-0472">Membrane</keyword>
<dbReference type="HOGENOM" id="CLU_028412_0_0_1"/>
<dbReference type="VEuPathDB" id="FungiDB:G647_01012"/>
<dbReference type="AlphaFoldDB" id="V9DRI5"/>
<gene>
    <name evidence="2" type="ORF">G647_01012</name>
</gene>
<feature type="transmembrane region" description="Helical" evidence="1">
    <location>
        <begin position="16"/>
        <end position="35"/>
    </location>
</feature>
<evidence type="ECO:0000313" key="3">
    <source>
        <dbReference type="Proteomes" id="UP000030678"/>
    </source>
</evidence>
<protein>
    <submittedName>
        <fullName evidence="2">Uncharacterized protein</fullName>
    </submittedName>
</protein>
<sequence length="520" mass="58023">MVYWATLPRAWELEDVQAILNVIITTLGGITVYVFSRSCWSISGRLAAKGNAVPVTSLFSVNTPGEAIDALNLLRSHVLRHWRILVQCIAVIALSLLTVLSGPIAKYSTKMTDVIIKTEVNGNLAMGHNSMADSQVLWNLTQESLDYAGFPTDQLLDYLPDTGNSWIYRPEEWNNTWSMTCQSTESTPVDLRLAANCTSFESKFAPSLLQMFPQAYFAEDFYYNYGDYYINQTYIQDLLVIMYAANYTDYEESTGAWRTIDLSMGAFHAHGIPKNDSDWDMCRFGEGEAERASYSRIDCRVKRDLGSFGDAFFGAFPDAGDVSAVPTSFVGNFFARFKQEAIEDLDISIITPRDLQRFYQVYMATKDTQNKLPVRRLMSVKVAAVQLSTAFIAVFGLLAFSNCLAGATYGLMFLHNREAVASVPQSKLDWLLQSITSRTTAVRGLGYALPMPGTPAERRAGKGWRNSAERKRAQLEGAVYDTTWAEHNQPTPDFTTLPPEFPVKMSGTRHPAPFYAVGPS</sequence>
<dbReference type="Proteomes" id="UP000030678">
    <property type="component" value="Unassembled WGS sequence"/>
</dbReference>
<feature type="transmembrane region" description="Helical" evidence="1">
    <location>
        <begin position="84"/>
        <end position="105"/>
    </location>
</feature>
<dbReference type="OrthoDB" id="3516776at2759"/>
<accession>V9DRI5</accession>
<reference evidence="2 3" key="1">
    <citation type="submission" date="2013-03" db="EMBL/GenBank/DDBJ databases">
        <title>The Genome Sequence of Cladophialophora carrionii CBS 160.54.</title>
        <authorList>
            <consortium name="The Broad Institute Genomics Platform"/>
            <person name="Cuomo C."/>
            <person name="de Hoog S."/>
            <person name="Gorbushina A."/>
            <person name="Walker B."/>
            <person name="Young S.K."/>
            <person name="Zeng Q."/>
            <person name="Gargeya S."/>
            <person name="Fitzgerald M."/>
            <person name="Haas B."/>
            <person name="Abouelleil A."/>
            <person name="Allen A.W."/>
            <person name="Alvarado L."/>
            <person name="Arachchi H.M."/>
            <person name="Berlin A.M."/>
            <person name="Chapman S.B."/>
            <person name="Gainer-Dewar J."/>
            <person name="Goldberg J."/>
            <person name="Griggs A."/>
            <person name="Gujja S."/>
            <person name="Hansen M."/>
            <person name="Howarth C."/>
            <person name="Imamovic A."/>
            <person name="Ireland A."/>
            <person name="Larimer J."/>
            <person name="McCowan C."/>
            <person name="Murphy C."/>
            <person name="Pearson M."/>
            <person name="Poon T.W."/>
            <person name="Priest M."/>
            <person name="Roberts A."/>
            <person name="Saif S."/>
            <person name="Shea T."/>
            <person name="Sisk P."/>
            <person name="Sykes S."/>
            <person name="Wortman J."/>
            <person name="Nusbaum C."/>
            <person name="Birren B."/>
        </authorList>
    </citation>
    <scope>NUCLEOTIDE SEQUENCE [LARGE SCALE GENOMIC DNA]</scope>
    <source>
        <strain evidence="2 3">CBS 160.54</strain>
    </source>
</reference>
<keyword evidence="1" id="KW-1133">Transmembrane helix</keyword>
<evidence type="ECO:0000313" key="2">
    <source>
        <dbReference type="EMBL" id="ETI28562.1"/>
    </source>
</evidence>
<organism evidence="2 3">
    <name type="scientific">Cladophialophora carrionii CBS 160.54</name>
    <dbReference type="NCBI Taxonomy" id="1279043"/>
    <lineage>
        <taxon>Eukaryota</taxon>
        <taxon>Fungi</taxon>
        <taxon>Dikarya</taxon>
        <taxon>Ascomycota</taxon>
        <taxon>Pezizomycotina</taxon>
        <taxon>Eurotiomycetes</taxon>
        <taxon>Chaetothyriomycetidae</taxon>
        <taxon>Chaetothyriales</taxon>
        <taxon>Herpotrichiellaceae</taxon>
        <taxon>Cladophialophora</taxon>
    </lineage>
</organism>
<dbReference type="EMBL" id="KB822697">
    <property type="protein sequence ID" value="ETI28562.1"/>
    <property type="molecule type" value="Genomic_DNA"/>
</dbReference>
<feature type="transmembrane region" description="Helical" evidence="1">
    <location>
        <begin position="390"/>
        <end position="414"/>
    </location>
</feature>